<dbReference type="GO" id="GO:0015934">
    <property type="term" value="C:large ribosomal subunit"/>
    <property type="evidence" value="ECO:0007669"/>
    <property type="project" value="InterPro"/>
</dbReference>
<dbReference type="InterPro" id="IPR036919">
    <property type="entry name" value="Ribo_uL30_ferredoxin-like_sf"/>
</dbReference>
<dbReference type="STRING" id="474960.SAMN05216180_2321"/>
<evidence type="ECO:0000256" key="4">
    <source>
        <dbReference type="ARBA" id="ARBA00023274"/>
    </source>
</evidence>
<evidence type="ECO:0000313" key="8">
    <source>
        <dbReference type="Proteomes" id="UP000199158"/>
    </source>
</evidence>
<evidence type="ECO:0000256" key="2">
    <source>
        <dbReference type="ARBA" id="ARBA00011838"/>
    </source>
</evidence>
<keyword evidence="8" id="KW-1185">Reference proteome</keyword>
<keyword evidence="3 5" id="KW-0689">Ribosomal protein</keyword>
<dbReference type="NCBIfam" id="TIGR01308">
    <property type="entry name" value="rpmD_bact"/>
    <property type="match status" value="1"/>
</dbReference>
<proteinExistence type="inferred from homology"/>
<dbReference type="GO" id="GO:0003735">
    <property type="term" value="F:structural constituent of ribosome"/>
    <property type="evidence" value="ECO:0007669"/>
    <property type="project" value="InterPro"/>
</dbReference>
<dbReference type="PIRSF" id="PIRSF002211">
    <property type="entry name" value="Ribosomal_L30_bac-type"/>
    <property type="match status" value="1"/>
</dbReference>
<gene>
    <name evidence="5" type="primary">rpmD</name>
    <name evidence="7" type="ORF">SAMN05216180_2321</name>
</gene>
<evidence type="ECO:0000313" key="7">
    <source>
        <dbReference type="EMBL" id="SEM98165.1"/>
    </source>
</evidence>
<dbReference type="CDD" id="cd01658">
    <property type="entry name" value="Ribosomal_L30"/>
    <property type="match status" value="1"/>
</dbReference>
<keyword evidence="4 5" id="KW-0687">Ribonucleoprotein</keyword>
<protein>
    <recommendedName>
        <fullName evidence="5">Large ribosomal subunit protein uL30</fullName>
    </recommendedName>
</protein>
<evidence type="ECO:0000256" key="1">
    <source>
        <dbReference type="ARBA" id="ARBA00007594"/>
    </source>
</evidence>
<dbReference type="Proteomes" id="UP000199158">
    <property type="component" value="Unassembled WGS sequence"/>
</dbReference>
<dbReference type="HAMAP" id="MF_01371_B">
    <property type="entry name" value="Ribosomal_uL30_B"/>
    <property type="match status" value="1"/>
</dbReference>
<dbReference type="RefSeq" id="WP_092755292.1">
    <property type="nucleotide sequence ID" value="NZ_FOCG01000002.1"/>
</dbReference>
<comment type="subunit">
    <text evidence="2 5">Part of the 50S ribosomal subunit.</text>
</comment>
<name>A0A1H8CSY6_9FIRM</name>
<feature type="domain" description="Large ribosomal subunit protein uL30-like ferredoxin-like fold" evidence="6">
    <location>
        <begin position="3"/>
        <end position="53"/>
    </location>
</feature>
<dbReference type="EMBL" id="FOCG01000002">
    <property type="protein sequence ID" value="SEM98165.1"/>
    <property type="molecule type" value="Genomic_DNA"/>
</dbReference>
<dbReference type="OrthoDB" id="9812790at2"/>
<sequence length="58" mass="6409">MALKIKLVKSFIGRKDDQIATANSMGLRVIGDQTIQPDNESTRGKIAKISHLIEVTEE</sequence>
<dbReference type="SUPFAM" id="SSF55129">
    <property type="entry name" value="Ribosomal protein L30p/L7e"/>
    <property type="match status" value="1"/>
</dbReference>
<evidence type="ECO:0000256" key="3">
    <source>
        <dbReference type="ARBA" id="ARBA00022980"/>
    </source>
</evidence>
<reference evidence="7 8" key="1">
    <citation type="submission" date="2016-10" db="EMBL/GenBank/DDBJ databases">
        <authorList>
            <person name="de Groot N.N."/>
        </authorList>
    </citation>
    <scope>NUCLEOTIDE SEQUENCE [LARGE SCALE GENOMIC DNA]</scope>
    <source>
        <strain evidence="7 8">CGMCC 1.5070</strain>
    </source>
</reference>
<accession>A0A1H8CSY6</accession>
<dbReference type="InterPro" id="IPR005996">
    <property type="entry name" value="Ribosomal_uL30_bac-type"/>
</dbReference>
<dbReference type="InterPro" id="IPR016082">
    <property type="entry name" value="Ribosomal_uL30_ferredoxin-like"/>
</dbReference>
<evidence type="ECO:0000259" key="6">
    <source>
        <dbReference type="Pfam" id="PF00327"/>
    </source>
</evidence>
<comment type="similarity">
    <text evidence="1 5">Belongs to the universal ribosomal protein uL30 family.</text>
</comment>
<dbReference type="Pfam" id="PF00327">
    <property type="entry name" value="Ribosomal_L30"/>
    <property type="match status" value="1"/>
</dbReference>
<dbReference type="AlphaFoldDB" id="A0A1H8CSY6"/>
<organism evidence="7 8">
    <name type="scientific">Hydrogenoanaerobacterium saccharovorans</name>
    <dbReference type="NCBI Taxonomy" id="474960"/>
    <lineage>
        <taxon>Bacteria</taxon>
        <taxon>Bacillati</taxon>
        <taxon>Bacillota</taxon>
        <taxon>Clostridia</taxon>
        <taxon>Eubacteriales</taxon>
        <taxon>Oscillospiraceae</taxon>
        <taxon>Hydrogenoanaerobacterium</taxon>
    </lineage>
</organism>
<dbReference type="Gene3D" id="3.30.1390.20">
    <property type="entry name" value="Ribosomal protein L30, ferredoxin-like fold domain"/>
    <property type="match status" value="1"/>
</dbReference>
<dbReference type="GO" id="GO:0006412">
    <property type="term" value="P:translation"/>
    <property type="evidence" value="ECO:0007669"/>
    <property type="project" value="UniProtKB-UniRule"/>
</dbReference>
<evidence type="ECO:0000256" key="5">
    <source>
        <dbReference type="HAMAP-Rule" id="MF_01371"/>
    </source>
</evidence>